<dbReference type="OrthoDB" id="3109309at2759"/>
<evidence type="ECO:0000313" key="1">
    <source>
        <dbReference type="EMBL" id="SJL08932.1"/>
    </source>
</evidence>
<gene>
    <name evidence="1" type="ORF">ARMOST_12307</name>
</gene>
<sequence>MAYDAASHRYLDSLGFFGRKGQSARKLWDQNSFFVFLHHRPTRNVSHLFVLDGLKILNPSSSFIKVSRCQVSDFAHSAVNINRTGGAEFGILKVERVVSMTMMAVEMEGRAWFNWQSVLLLVHNGHLKNLLAADLLRHVVVVGVDLYRHRHKREIALRRQLSSLHRSSLPSLPSSASPKYTFRHDLTINTITIK</sequence>
<proteinExistence type="predicted"/>
<dbReference type="Proteomes" id="UP000219338">
    <property type="component" value="Unassembled WGS sequence"/>
</dbReference>
<keyword evidence="2" id="KW-1185">Reference proteome</keyword>
<reference evidence="2" key="1">
    <citation type="journal article" date="2017" name="Nat. Ecol. Evol.">
        <title>Genome expansion and lineage-specific genetic innovations in the forest pathogenic fungi Armillaria.</title>
        <authorList>
            <person name="Sipos G."/>
            <person name="Prasanna A.N."/>
            <person name="Walter M.C."/>
            <person name="O'Connor E."/>
            <person name="Balint B."/>
            <person name="Krizsan K."/>
            <person name="Kiss B."/>
            <person name="Hess J."/>
            <person name="Varga T."/>
            <person name="Slot J."/>
            <person name="Riley R."/>
            <person name="Boka B."/>
            <person name="Rigling D."/>
            <person name="Barry K."/>
            <person name="Lee J."/>
            <person name="Mihaltcheva S."/>
            <person name="LaButti K."/>
            <person name="Lipzen A."/>
            <person name="Waldron R."/>
            <person name="Moloney N.M."/>
            <person name="Sperisen C."/>
            <person name="Kredics L."/>
            <person name="Vagvoelgyi C."/>
            <person name="Patrignani A."/>
            <person name="Fitzpatrick D."/>
            <person name="Nagy I."/>
            <person name="Doyle S."/>
            <person name="Anderson J.B."/>
            <person name="Grigoriev I.V."/>
            <person name="Gueldener U."/>
            <person name="Muensterkoetter M."/>
            <person name="Nagy L.G."/>
        </authorList>
    </citation>
    <scope>NUCLEOTIDE SEQUENCE [LARGE SCALE GENOMIC DNA]</scope>
    <source>
        <strain evidence="2">C18/9</strain>
    </source>
</reference>
<dbReference type="AlphaFoldDB" id="A0A284RJM6"/>
<protein>
    <submittedName>
        <fullName evidence="1">Uncharacterized protein</fullName>
    </submittedName>
</protein>
<name>A0A284RJM6_ARMOS</name>
<evidence type="ECO:0000313" key="2">
    <source>
        <dbReference type="Proteomes" id="UP000219338"/>
    </source>
</evidence>
<dbReference type="EMBL" id="FUEG01000010">
    <property type="protein sequence ID" value="SJL08932.1"/>
    <property type="molecule type" value="Genomic_DNA"/>
</dbReference>
<accession>A0A284RJM6</accession>
<organism evidence="1 2">
    <name type="scientific">Armillaria ostoyae</name>
    <name type="common">Armillaria root rot fungus</name>
    <dbReference type="NCBI Taxonomy" id="47428"/>
    <lineage>
        <taxon>Eukaryota</taxon>
        <taxon>Fungi</taxon>
        <taxon>Dikarya</taxon>
        <taxon>Basidiomycota</taxon>
        <taxon>Agaricomycotina</taxon>
        <taxon>Agaricomycetes</taxon>
        <taxon>Agaricomycetidae</taxon>
        <taxon>Agaricales</taxon>
        <taxon>Marasmiineae</taxon>
        <taxon>Physalacriaceae</taxon>
        <taxon>Armillaria</taxon>
    </lineage>
</organism>